<comment type="pathway">
    <text evidence="2 10">Amino-acid biosynthesis; L-methionine biosynthesis via de novo pathway; L-methionine from L-homocysteine (MetE route): step 1/1.</text>
</comment>
<evidence type="ECO:0000256" key="2">
    <source>
        <dbReference type="ARBA" id="ARBA00004681"/>
    </source>
</evidence>
<accession>A0ABU1IMV9</accession>
<name>A0ABU1IMV9_9BACL</name>
<comment type="catalytic activity">
    <reaction evidence="10">
        <text>5-methyltetrahydropteroyltri-L-glutamate + L-homocysteine = tetrahydropteroyltri-L-glutamate + L-methionine</text>
        <dbReference type="Rhea" id="RHEA:21196"/>
        <dbReference type="ChEBI" id="CHEBI:57844"/>
        <dbReference type="ChEBI" id="CHEBI:58140"/>
        <dbReference type="ChEBI" id="CHEBI:58199"/>
        <dbReference type="ChEBI" id="CHEBI:58207"/>
        <dbReference type="EC" id="2.1.1.14"/>
    </reaction>
</comment>
<evidence type="ECO:0000256" key="6">
    <source>
        <dbReference type="ARBA" id="ARBA00022679"/>
    </source>
</evidence>
<evidence type="ECO:0000256" key="4">
    <source>
        <dbReference type="ARBA" id="ARBA00022603"/>
    </source>
</evidence>
<dbReference type="NCBIfam" id="NF003556">
    <property type="entry name" value="PRK05222.1"/>
    <property type="match status" value="1"/>
</dbReference>
<comment type="cofactor">
    <cofactor evidence="10">
        <name>Zn(2+)</name>
        <dbReference type="ChEBI" id="CHEBI:29105"/>
    </cofactor>
    <text evidence="10">Binds 1 zinc ion per subunit.</text>
</comment>
<evidence type="ECO:0000259" key="11">
    <source>
        <dbReference type="Pfam" id="PF01717"/>
    </source>
</evidence>
<keyword evidence="7 10" id="KW-0479">Metal-binding</keyword>
<evidence type="ECO:0000256" key="5">
    <source>
        <dbReference type="ARBA" id="ARBA00022605"/>
    </source>
</evidence>
<feature type="binding site" evidence="10">
    <location>
        <position position="733"/>
    </location>
    <ligand>
        <name>Zn(2+)</name>
        <dbReference type="ChEBI" id="CHEBI:29105"/>
        <note>catalytic</note>
    </ligand>
</feature>
<evidence type="ECO:0000256" key="8">
    <source>
        <dbReference type="ARBA" id="ARBA00022833"/>
    </source>
</evidence>
<feature type="binding site" evidence="10">
    <location>
        <position position="491"/>
    </location>
    <ligand>
        <name>L-methionine</name>
        <dbReference type="ChEBI" id="CHEBI:57844"/>
    </ligand>
</feature>
<dbReference type="PIRSF" id="PIRSF000382">
    <property type="entry name" value="MeTrfase_B12_ind"/>
    <property type="match status" value="1"/>
</dbReference>
<protein>
    <recommendedName>
        <fullName evidence="10">5-methyltetrahydropteroyltriglutamate--homocysteine methyltransferase</fullName>
        <ecNumber evidence="10">2.1.1.14</ecNumber>
    </recommendedName>
    <alternativeName>
        <fullName evidence="10">Cobalamin-independent methionine synthase</fullName>
    </alternativeName>
    <alternativeName>
        <fullName evidence="10">Methionine synthase, vitamin-B12 independent isozyme</fullName>
    </alternativeName>
</protein>
<evidence type="ECO:0000256" key="9">
    <source>
        <dbReference type="ARBA" id="ARBA00023167"/>
    </source>
</evidence>
<comment type="similarity">
    <text evidence="3 10">Belongs to the vitamin-B12 independent methionine synthase family.</text>
</comment>
<dbReference type="Proteomes" id="UP001185012">
    <property type="component" value="Unassembled WGS sequence"/>
</dbReference>
<dbReference type="EMBL" id="JAVDQG010000004">
    <property type="protein sequence ID" value="MDR6226114.1"/>
    <property type="molecule type" value="Genomic_DNA"/>
</dbReference>
<keyword evidence="10" id="KW-0677">Repeat</keyword>
<dbReference type="HAMAP" id="MF_00172">
    <property type="entry name" value="Meth_synth"/>
    <property type="match status" value="1"/>
</dbReference>
<feature type="binding site" evidence="10">
    <location>
        <position position="491"/>
    </location>
    <ligand>
        <name>L-homocysteine</name>
        <dbReference type="ChEBI" id="CHEBI:58199"/>
    </ligand>
</feature>
<dbReference type="InterPro" id="IPR002629">
    <property type="entry name" value="Met_Synth_C/arc"/>
</dbReference>
<keyword evidence="9 10" id="KW-0486">Methionine biosynthesis</keyword>
<gene>
    <name evidence="10" type="primary">metE</name>
    <name evidence="13" type="ORF">JOE21_002120</name>
</gene>
<evidence type="ECO:0000313" key="14">
    <source>
        <dbReference type="Proteomes" id="UP001185012"/>
    </source>
</evidence>
<feature type="binding site" evidence="10">
    <location>
        <begin position="522"/>
        <end position="523"/>
    </location>
    <ligand>
        <name>5-methyltetrahydropteroyltri-L-glutamate</name>
        <dbReference type="ChEBI" id="CHEBI:58207"/>
    </ligand>
</feature>
<evidence type="ECO:0000256" key="7">
    <source>
        <dbReference type="ARBA" id="ARBA00022723"/>
    </source>
</evidence>
<evidence type="ECO:0000256" key="10">
    <source>
        <dbReference type="HAMAP-Rule" id="MF_00172"/>
    </source>
</evidence>
<keyword evidence="6 10" id="KW-0808">Transferase</keyword>
<dbReference type="Pfam" id="PF01717">
    <property type="entry name" value="Meth_synt_2"/>
    <property type="match status" value="1"/>
</dbReference>
<reference evidence="13 14" key="1">
    <citation type="submission" date="2023-07" db="EMBL/GenBank/DDBJ databases">
        <title>Genomic Encyclopedia of Type Strains, Phase IV (KMG-IV): sequencing the most valuable type-strain genomes for metagenomic binning, comparative biology and taxonomic classification.</title>
        <authorList>
            <person name="Goeker M."/>
        </authorList>
    </citation>
    <scope>NUCLEOTIDE SEQUENCE [LARGE SCALE GENOMIC DNA]</scope>
    <source>
        <strain evidence="13 14">DSM 45903</strain>
    </source>
</reference>
<dbReference type="Gene3D" id="3.20.20.210">
    <property type="match status" value="2"/>
</dbReference>
<dbReference type="NCBIfam" id="TIGR01371">
    <property type="entry name" value="met_syn_B12ind"/>
    <property type="match status" value="1"/>
</dbReference>
<keyword evidence="14" id="KW-1185">Reference proteome</keyword>
<feature type="active site" description="Proton donor" evidence="10">
    <location>
        <position position="701"/>
    </location>
</feature>
<feature type="binding site" evidence="10">
    <location>
        <position position="648"/>
    </location>
    <ligand>
        <name>Zn(2+)</name>
        <dbReference type="ChEBI" id="CHEBI:29105"/>
        <note>catalytic</note>
    </ligand>
</feature>
<feature type="binding site" evidence="10">
    <location>
        <position position="672"/>
    </location>
    <ligand>
        <name>Zn(2+)</name>
        <dbReference type="ChEBI" id="CHEBI:29105"/>
        <note>catalytic</note>
    </ligand>
</feature>
<keyword evidence="8 10" id="KW-0862">Zinc</keyword>
<evidence type="ECO:0000256" key="3">
    <source>
        <dbReference type="ARBA" id="ARBA00009553"/>
    </source>
</evidence>
<proteinExistence type="inferred from homology"/>
<dbReference type="GO" id="GO:0032259">
    <property type="term" value="P:methylation"/>
    <property type="evidence" value="ECO:0007669"/>
    <property type="project" value="UniProtKB-KW"/>
</dbReference>
<dbReference type="CDD" id="cd03311">
    <property type="entry name" value="CIMS_C_terminal_like"/>
    <property type="match status" value="1"/>
</dbReference>
<dbReference type="SUPFAM" id="SSF51726">
    <property type="entry name" value="UROD/MetE-like"/>
    <property type="match status" value="2"/>
</dbReference>
<dbReference type="CDD" id="cd03312">
    <property type="entry name" value="CIMS_N_terminal_like"/>
    <property type="match status" value="1"/>
</dbReference>
<dbReference type="EC" id="2.1.1.14" evidence="10"/>
<feature type="binding site" evidence="10">
    <location>
        <position position="606"/>
    </location>
    <ligand>
        <name>L-homocysteine</name>
        <dbReference type="ChEBI" id="CHEBI:58199"/>
    </ligand>
</feature>
<dbReference type="InterPro" id="IPR038071">
    <property type="entry name" value="UROD/MetE-like_sf"/>
</dbReference>
<evidence type="ECO:0000313" key="13">
    <source>
        <dbReference type="EMBL" id="MDR6226114.1"/>
    </source>
</evidence>
<feature type="binding site" evidence="10">
    <location>
        <position position="612"/>
    </location>
    <ligand>
        <name>5-methyltetrahydropteroyltri-L-glutamate</name>
        <dbReference type="ChEBI" id="CHEBI:58207"/>
    </ligand>
</feature>
<feature type="binding site" evidence="10">
    <location>
        <begin position="438"/>
        <end position="440"/>
    </location>
    <ligand>
        <name>L-methionine</name>
        <dbReference type="ChEBI" id="CHEBI:57844"/>
    </ligand>
</feature>
<dbReference type="InterPro" id="IPR006276">
    <property type="entry name" value="Cobalamin-indep_Met_synthase"/>
</dbReference>
<feature type="binding site" evidence="10">
    <location>
        <position position="650"/>
    </location>
    <ligand>
        <name>Zn(2+)</name>
        <dbReference type="ChEBI" id="CHEBI:29105"/>
        <note>catalytic</note>
    </ligand>
</feature>
<dbReference type="PANTHER" id="PTHR30519">
    <property type="entry name" value="5-METHYLTETRAHYDROPTEROYLTRIGLUTAMATE--HOMOCYSTEINE METHYLTRANSFERASE"/>
    <property type="match status" value="1"/>
</dbReference>
<keyword evidence="4 10" id="KW-0489">Methyltransferase</keyword>
<feature type="domain" description="Cobalamin-independent methionine synthase MetE N-terminal" evidence="12">
    <location>
        <begin position="7"/>
        <end position="316"/>
    </location>
</feature>
<evidence type="ECO:0000256" key="1">
    <source>
        <dbReference type="ARBA" id="ARBA00002777"/>
    </source>
</evidence>
<feature type="binding site" evidence="10">
    <location>
        <position position="568"/>
    </location>
    <ligand>
        <name>5-methyltetrahydropteroyltri-L-glutamate</name>
        <dbReference type="ChEBI" id="CHEBI:58207"/>
    </ligand>
</feature>
<feature type="domain" description="Cobalamin-independent methionine synthase MetE C-terminal/archaeal" evidence="11">
    <location>
        <begin position="433"/>
        <end position="755"/>
    </location>
</feature>
<feature type="binding site" evidence="10">
    <location>
        <begin position="438"/>
        <end position="440"/>
    </location>
    <ligand>
        <name>L-homocysteine</name>
        <dbReference type="ChEBI" id="CHEBI:58199"/>
    </ligand>
</feature>
<feature type="binding site" evidence="10">
    <location>
        <position position="606"/>
    </location>
    <ligand>
        <name>L-methionine</name>
        <dbReference type="ChEBI" id="CHEBI:57844"/>
    </ligand>
</feature>
<dbReference type="InterPro" id="IPR013215">
    <property type="entry name" value="Cbl-indep_Met_Synth_N"/>
</dbReference>
<sequence>MTAIRTGNLGYPRIGSNREWKKHLESYWAGKIDETQLKEQMKKLRRQYLKTQQEKGVDWVPVGDFTFYDHVLDTAAMFGLIPKRFAHTGGPVSLDTYFAMARGNQGAVACEMTKWFNTNYHYIVPEFEPEITPLLTENKPLKAFEEAKQWGIKGKPVLLGPFTLLKLSKGYDSNQFADLLLETLVPLYEQVLKELETAGAEWVQMDEPSLVTDVNPKEWSWIDRAYSRLTTAAPRLRLLLQTYFDSATAYPSLIRLPVHGIGLDLVHGKKGNLDSLQAHGFPADKTLALGIIDGRNIWKTPLAEQLKLLEQIQSRVKPAEWWLQPSCSLLHVPVEAAQETGLRPELAGAIAFANEKLDELAVLAKGFKHGKTSISDSLQENTDAIKRFRNASFRHVSGLRETLANLSSEDFQRSHPFSERKQLQAESHPLPLFPTTTIGSFPQSADVRRARRKWRAGEWSEEQYESFLRDETARWIGIQEEIGLDVLVHGEFERTDMVEYFSDKLDGYSKTANGWVQSYGSRCVKPPIIHGDVAFLSPMTVKESVYAQSLTDKKVKGMLTGPTTMIRWSFVRDDLPVSEISLQIGYALRKEVEALEKEGIGIIQVDEPALREGLPLKQIDWKAYLEQAVQSFRLATSSVQPDTQIHTHMCYSEFHDIIEAIQALDADVISIESSRSHGELVRSFEEKTYTQGIGLGIYDIHSPRIPEEEEMARTIERALRVLPPSLFWINPDCGLKTRNEKETVESLVRMIQVAHRLREQWNETITPASR</sequence>
<comment type="caution">
    <text evidence="13">The sequence shown here is derived from an EMBL/GenBank/DDBJ whole genome shotgun (WGS) entry which is preliminary data.</text>
</comment>
<dbReference type="GO" id="GO:0003871">
    <property type="term" value="F:5-methyltetrahydropteroyltriglutamate-homocysteine S-methyltransferase activity"/>
    <property type="evidence" value="ECO:0007669"/>
    <property type="project" value="UniProtKB-EC"/>
</dbReference>
<comment type="function">
    <text evidence="1 10">Catalyzes the transfer of a methyl group from 5-methyltetrahydrofolate to homocysteine resulting in methionine formation.</text>
</comment>
<feature type="binding site" evidence="10">
    <location>
        <begin position="18"/>
        <end position="21"/>
    </location>
    <ligand>
        <name>5-methyltetrahydropteroyltri-L-glutamate</name>
        <dbReference type="ChEBI" id="CHEBI:58207"/>
    </ligand>
</feature>
<organism evidence="13 14">
    <name type="scientific">Desmospora profundinema</name>
    <dbReference type="NCBI Taxonomy" id="1571184"/>
    <lineage>
        <taxon>Bacteria</taxon>
        <taxon>Bacillati</taxon>
        <taxon>Bacillota</taxon>
        <taxon>Bacilli</taxon>
        <taxon>Bacillales</taxon>
        <taxon>Thermoactinomycetaceae</taxon>
        <taxon>Desmospora</taxon>
    </lineage>
</organism>
<evidence type="ECO:0000259" key="12">
    <source>
        <dbReference type="Pfam" id="PF08267"/>
    </source>
</evidence>
<dbReference type="Pfam" id="PF08267">
    <property type="entry name" value="Meth_synt_1"/>
    <property type="match status" value="1"/>
</dbReference>
<feature type="binding site" evidence="10">
    <location>
        <position position="114"/>
    </location>
    <ligand>
        <name>5-methyltetrahydropteroyltri-L-glutamate</name>
        <dbReference type="ChEBI" id="CHEBI:58207"/>
    </ligand>
</feature>
<keyword evidence="5 10" id="KW-0028">Amino-acid biosynthesis</keyword>